<dbReference type="Proteomes" id="UP000694567">
    <property type="component" value="Unplaced"/>
</dbReference>
<dbReference type="Pfam" id="PF05825">
    <property type="entry name" value="PSP94"/>
    <property type="match status" value="1"/>
</dbReference>
<evidence type="ECO:0000313" key="7">
    <source>
        <dbReference type="Proteomes" id="UP000694567"/>
    </source>
</evidence>
<keyword evidence="3" id="KW-0964">Secreted</keyword>
<feature type="signal peptide" evidence="5">
    <location>
        <begin position="1"/>
        <end position="20"/>
    </location>
</feature>
<protein>
    <recommendedName>
        <fullName evidence="8">Beta-microseminoprotein</fullName>
    </recommendedName>
</protein>
<evidence type="ECO:0000256" key="3">
    <source>
        <dbReference type="ARBA" id="ARBA00022525"/>
    </source>
</evidence>
<comment type="subcellular location">
    <subcellularLocation>
        <location evidence="1">Secreted</location>
    </subcellularLocation>
</comment>
<dbReference type="PANTHER" id="PTHR10500:SF7">
    <property type="entry name" value="BETA-MICROSEMINOPROTEIN"/>
    <property type="match status" value="1"/>
</dbReference>
<evidence type="ECO:0000256" key="2">
    <source>
        <dbReference type="ARBA" id="ARBA00010352"/>
    </source>
</evidence>
<sequence length="113" mass="12700">MKTILACLLVLAVSLPLSNASCFIQPLNSENSDIAGCLDSEKKLHKFGSQWRTDDCFDCSCFKDRIDCCSAFVTPVDYDKEKCISIFNKETCTYKTVEKDDHSKECPVRGWVG</sequence>
<reference evidence="6" key="2">
    <citation type="submission" date="2025-09" db="UniProtKB">
        <authorList>
            <consortium name="Ensembl"/>
        </authorList>
    </citation>
    <scope>IDENTIFICATION</scope>
</reference>
<evidence type="ECO:0008006" key="8">
    <source>
        <dbReference type="Google" id="ProtNLM"/>
    </source>
</evidence>
<keyword evidence="5" id="KW-0732">Signal</keyword>
<organism evidence="6 7">
    <name type="scientific">Bubo bubo</name>
    <name type="common">Eurasian eagle-owl</name>
    <name type="synonym">Strix bubo</name>
    <dbReference type="NCBI Taxonomy" id="30461"/>
    <lineage>
        <taxon>Eukaryota</taxon>
        <taxon>Metazoa</taxon>
        <taxon>Chordata</taxon>
        <taxon>Craniata</taxon>
        <taxon>Vertebrata</taxon>
        <taxon>Euteleostomi</taxon>
        <taxon>Archelosauria</taxon>
        <taxon>Archosauria</taxon>
        <taxon>Dinosauria</taxon>
        <taxon>Saurischia</taxon>
        <taxon>Theropoda</taxon>
        <taxon>Coelurosauria</taxon>
        <taxon>Aves</taxon>
        <taxon>Neognathae</taxon>
        <taxon>Neoaves</taxon>
        <taxon>Telluraves</taxon>
        <taxon>Strigiformes</taxon>
        <taxon>Strigidae</taxon>
        <taxon>Bubo</taxon>
    </lineage>
</organism>
<keyword evidence="7" id="KW-1185">Reference proteome</keyword>
<proteinExistence type="inferred from homology"/>
<dbReference type="Ensembl" id="ENSBOBT00000009193.1">
    <property type="protein sequence ID" value="ENSBOBP00000008969.1"/>
    <property type="gene ID" value="ENSBOBG00000005796.1"/>
</dbReference>
<comment type="similarity">
    <text evidence="2">Belongs to the beta-microseminoprotein family.</text>
</comment>
<accession>A0A8C0ESD5</accession>
<evidence type="ECO:0000256" key="4">
    <source>
        <dbReference type="ARBA" id="ARBA00023157"/>
    </source>
</evidence>
<dbReference type="Gene3D" id="2.10.70.10">
    <property type="entry name" value="Complement Module, domain 1"/>
    <property type="match status" value="1"/>
</dbReference>
<dbReference type="GO" id="GO:0005576">
    <property type="term" value="C:extracellular region"/>
    <property type="evidence" value="ECO:0007669"/>
    <property type="project" value="UniProtKB-SubCell"/>
</dbReference>
<dbReference type="InterPro" id="IPR008735">
    <property type="entry name" value="PSP94"/>
</dbReference>
<dbReference type="Gene3D" id="2.20.25.590">
    <property type="match status" value="1"/>
</dbReference>
<keyword evidence="4" id="KW-1015">Disulfide bond</keyword>
<evidence type="ECO:0000313" key="6">
    <source>
        <dbReference type="Ensembl" id="ENSBOBP00000008969.1"/>
    </source>
</evidence>
<reference evidence="6" key="1">
    <citation type="submission" date="2025-08" db="UniProtKB">
        <authorList>
            <consortium name="Ensembl"/>
        </authorList>
    </citation>
    <scope>IDENTIFICATION</scope>
</reference>
<evidence type="ECO:0000256" key="1">
    <source>
        <dbReference type="ARBA" id="ARBA00004613"/>
    </source>
</evidence>
<dbReference type="AlphaFoldDB" id="A0A8C0ESD5"/>
<feature type="chain" id="PRO_5034927205" description="Beta-microseminoprotein" evidence="5">
    <location>
        <begin position="21"/>
        <end position="113"/>
    </location>
</feature>
<dbReference type="PANTHER" id="PTHR10500">
    <property type="entry name" value="BETA-MICROSEMINOPROTEIN"/>
    <property type="match status" value="1"/>
</dbReference>
<name>A0A8C0ESD5_BUBBB</name>
<evidence type="ECO:0000256" key="5">
    <source>
        <dbReference type="SAM" id="SignalP"/>
    </source>
</evidence>